<name>A0A839N976_9MICO</name>
<proteinExistence type="inferred from homology"/>
<organism evidence="2 3">
    <name type="scientific">Flexivirga oryzae</name>
    <dbReference type="NCBI Taxonomy" id="1794944"/>
    <lineage>
        <taxon>Bacteria</taxon>
        <taxon>Bacillati</taxon>
        <taxon>Actinomycetota</taxon>
        <taxon>Actinomycetes</taxon>
        <taxon>Micrococcales</taxon>
        <taxon>Dermacoccaceae</taxon>
        <taxon>Flexivirga</taxon>
    </lineage>
</organism>
<dbReference type="Proteomes" id="UP000559182">
    <property type="component" value="Unassembled WGS sequence"/>
</dbReference>
<dbReference type="InterPro" id="IPR036689">
    <property type="entry name" value="ESAT-6-like_sf"/>
</dbReference>
<sequence length="102" mass="10720">MHTPTDGYSVNSADLGTHSTDIAQMAEEIDLLMQRMKGKLTTLQASWTGKGANQYAALNAEWTKAQTKVRTALGQIGVAVGSAGTAYAQVEADVVKAFTTSA</sequence>
<evidence type="ECO:0000256" key="1">
    <source>
        <dbReference type="RuleBase" id="RU362001"/>
    </source>
</evidence>
<dbReference type="SUPFAM" id="SSF140453">
    <property type="entry name" value="EsxAB dimer-like"/>
    <property type="match status" value="1"/>
</dbReference>
<evidence type="ECO:0000313" key="2">
    <source>
        <dbReference type="EMBL" id="MBB2892703.1"/>
    </source>
</evidence>
<dbReference type="InterPro" id="IPR010310">
    <property type="entry name" value="T7SS_ESAT-6-like"/>
</dbReference>
<reference evidence="2 3" key="1">
    <citation type="submission" date="2020-08" db="EMBL/GenBank/DDBJ databases">
        <title>Sequencing the genomes of 1000 actinobacteria strains.</title>
        <authorList>
            <person name="Klenk H.-P."/>
        </authorList>
    </citation>
    <scope>NUCLEOTIDE SEQUENCE [LARGE SCALE GENOMIC DNA]</scope>
    <source>
        <strain evidence="2 3">DSM 105369</strain>
    </source>
</reference>
<dbReference type="Gene3D" id="1.10.287.1060">
    <property type="entry name" value="ESAT-6-like"/>
    <property type="match status" value="1"/>
</dbReference>
<gene>
    <name evidence="2" type="ORF">FHU39_002721</name>
</gene>
<comment type="similarity">
    <text evidence="1">Belongs to the WXG100 family.</text>
</comment>
<dbReference type="AlphaFoldDB" id="A0A839N976"/>
<dbReference type="Pfam" id="PF06013">
    <property type="entry name" value="WXG100"/>
    <property type="match status" value="1"/>
</dbReference>
<dbReference type="NCBIfam" id="TIGR03930">
    <property type="entry name" value="WXG100_ESAT6"/>
    <property type="match status" value="1"/>
</dbReference>
<comment type="caution">
    <text evidence="2">The sequence shown here is derived from an EMBL/GenBank/DDBJ whole genome shotgun (WGS) entry which is preliminary data.</text>
</comment>
<dbReference type="EMBL" id="JACHVQ010000002">
    <property type="protein sequence ID" value="MBB2892703.1"/>
    <property type="molecule type" value="Genomic_DNA"/>
</dbReference>
<protein>
    <recommendedName>
        <fullName evidence="1">ESAT-6-like protein</fullName>
    </recommendedName>
</protein>
<accession>A0A839N976</accession>
<evidence type="ECO:0000313" key="3">
    <source>
        <dbReference type="Proteomes" id="UP000559182"/>
    </source>
</evidence>
<dbReference type="RefSeq" id="WP_183321114.1">
    <property type="nucleotide sequence ID" value="NZ_JACHVQ010000002.1"/>
</dbReference>
<keyword evidence="3" id="KW-1185">Reference proteome</keyword>